<sequence length="199" mass="20475">MRLGLASSGTMHRNTFFALAVACGLLHLTSCIFVLETTGALTAATISLGAASSTTAAAAAFAGVGALALAGVLVATQAASSKGKRSAPTCLPVSNPDLFFTLAANSDKLGCGMRLVCELESTPDEALTHQEKLILGLFGRTPVPVNFEQLNSPKAGFQYAAFVGAKAASPAECAKTFNLCPFDRVTMIKAFQKNGINSL</sequence>
<accession>A0A8J5N966</accession>
<evidence type="ECO:0000313" key="3">
    <source>
        <dbReference type="Proteomes" id="UP000747542"/>
    </source>
</evidence>
<comment type="caution">
    <text evidence="2">The sequence shown here is derived from an EMBL/GenBank/DDBJ whole genome shotgun (WGS) entry which is preliminary data.</text>
</comment>
<dbReference type="Proteomes" id="UP000747542">
    <property type="component" value="Unassembled WGS sequence"/>
</dbReference>
<proteinExistence type="predicted"/>
<evidence type="ECO:0000313" key="2">
    <source>
        <dbReference type="EMBL" id="KAG7175153.1"/>
    </source>
</evidence>
<keyword evidence="1" id="KW-0812">Transmembrane</keyword>
<name>A0A8J5N966_HOMAM</name>
<feature type="transmembrane region" description="Helical" evidence="1">
    <location>
        <begin position="55"/>
        <end position="75"/>
    </location>
</feature>
<keyword evidence="1" id="KW-1133">Transmembrane helix</keyword>
<dbReference type="AlphaFoldDB" id="A0A8J5N966"/>
<organism evidence="2 3">
    <name type="scientific">Homarus americanus</name>
    <name type="common">American lobster</name>
    <dbReference type="NCBI Taxonomy" id="6706"/>
    <lineage>
        <taxon>Eukaryota</taxon>
        <taxon>Metazoa</taxon>
        <taxon>Ecdysozoa</taxon>
        <taxon>Arthropoda</taxon>
        <taxon>Crustacea</taxon>
        <taxon>Multicrustacea</taxon>
        <taxon>Malacostraca</taxon>
        <taxon>Eumalacostraca</taxon>
        <taxon>Eucarida</taxon>
        <taxon>Decapoda</taxon>
        <taxon>Pleocyemata</taxon>
        <taxon>Astacidea</taxon>
        <taxon>Nephropoidea</taxon>
        <taxon>Nephropidae</taxon>
        <taxon>Homarus</taxon>
    </lineage>
</organism>
<keyword evidence="1" id="KW-0472">Membrane</keyword>
<keyword evidence="3" id="KW-1185">Reference proteome</keyword>
<reference evidence="2" key="1">
    <citation type="journal article" date="2021" name="Sci. Adv.">
        <title>The American lobster genome reveals insights on longevity, neural, and immune adaptations.</title>
        <authorList>
            <person name="Polinski J.M."/>
            <person name="Zimin A.V."/>
            <person name="Clark K.F."/>
            <person name="Kohn A.B."/>
            <person name="Sadowski N."/>
            <person name="Timp W."/>
            <person name="Ptitsyn A."/>
            <person name="Khanna P."/>
            <person name="Romanova D.Y."/>
            <person name="Williams P."/>
            <person name="Greenwood S.J."/>
            <person name="Moroz L.L."/>
            <person name="Walt D.R."/>
            <person name="Bodnar A.G."/>
        </authorList>
    </citation>
    <scope>NUCLEOTIDE SEQUENCE</scope>
    <source>
        <strain evidence="2">GMGI-L3</strain>
    </source>
</reference>
<protein>
    <submittedName>
        <fullName evidence="2">Uncharacterized protein</fullName>
    </submittedName>
</protein>
<evidence type="ECO:0000256" key="1">
    <source>
        <dbReference type="SAM" id="Phobius"/>
    </source>
</evidence>
<gene>
    <name evidence="2" type="ORF">Hamer_G001161</name>
</gene>
<dbReference type="EMBL" id="JAHLQT010006108">
    <property type="protein sequence ID" value="KAG7175153.1"/>
    <property type="molecule type" value="Genomic_DNA"/>
</dbReference>